<accession>A0ACC6FUD0</accession>
<gene>
    <name evidence="1" type="ORF">NYG90_07560</name>
</gene>
<dbReference type="Proteomes" id="UP001173802">
    <property type="component" value="Unassembled WGS sequence"/>
</dbReference>
<organism evidence="1 2">
    <name type="scientific">Helicobacter zhangjianzhongii</name>
    <dbReference type="NCBI Taxonomy" id="2974574"/>
    <lineage>
        <taxon>Bacteria</taxon>
        <taxon>Pseudomonadati</taxon>
        <taxon>Campylobacterota</taxon>
        <taxon>Epsilonproteobacteria</taxon>
        <taxon>Campylobacterales</taxon>
        <taxon>Helicobacteraceae</taxon>
        <taxon>Helicobacter</taxon>
    </lineage>
</organism>
<protein>
    <submittedName>
        <fullName evidence="1">BREX-1 system adenine-specific DNA-methyltransferase PglX</fullName>
    </submittedName>
</protein>
<name>A0ACC6FUD0_9HELI</name>
<evidence type="ECO:0000313" key="1">
    <source>
        <dbReference type="EMBL" id="MDL0082522.1"/>
    </source>
</evidence>
<sequence length="1262" mass="140472">MTPHLSPLSHHKNSPKALAQSFKALIYELFSLEVAQADAQALHALEQSYGEFDFGGAIVCFASAASSETLSSSSLGHTNLAFSLICSKPSATLSKSLYAKATQAINRAIPSYNIIFFLNPQEDLLTISFATRREHKRAADQDVLERVIIIKDLSLLSPSKGHLRNLDSIAKASKTKKQTPTPIDQLYQESIKALSIESLNEKFYQEVVQIFIALIDSIQLPTLSLRASEATEAIHPTPSLRGDEIGAAIHKSKVDSSDEAMDCHADKSARNDKKKVDSKRNAKNLSDSQAAGLCDNDTKAENAFDSQAAGGRIFDEKAGLCSGEQGDKTRVSIDAVSHKLPAFSQKANAQNAASQDNTKREFSLRLLSRLLFCKFLEKKGIIDTAIFSTALSGNYYHEVLEPLFFTTLNTPKNARDYALLDPHIAALLKQIPYLNGGLFAPQASDFYSPSRPTAYHTTLKVPNAPLAELFTLLESYHFSIDESTPDAQEVGLNPELLGMVFESLLSELFTDNRKDSTSSLRKSTGSYYTPREIVRYMCRTSLYQYLLSKMDSAFGLESRISSPRLCDSHSRLISARGSKSHDSSSKILESTIGDKTAAQKSCREQTALESTFDTTNAHLSSLRGSEATEAIHPTPSLRALREQSVAIHKDKAQKIDSSGLPRSLTTSRNDSKNAANKKADSSPNTPTPSLRADEIGAAIHKLIFHQDPSHLPPTTHAQILAALSTLKVLDPACGSGAFPIGLMQEILDLQDLLGDTRSPYTRKLEILQSNIYGIDIQPMATEISRLRCFLSLIVDEDRDSIAPLPNLEFKFLSANSLLPLPQAPTNLDKTNYDKIMQDLLKIRKDNFSADTTDKAQLEKDYHKAAKNLAKSLVFSQDEQSPLTSWNPYDPHSVAGFFDSEYMFGLSGFDIVIGNPPYGATYPAEHKPIFKKHYKSARTINEREAKRLYPTQWQDKLQVGSLNTYSLFIEQSYNHCATQGIVSLIVPMSVTASESMQGLHKLLLNNCESIWVSSYGYRPNQIFLNAATNVSIISFIKSHTKCQHLYTTQINKRYKHQSIEAILQNLAFTDSLPYIKSGRLPKISYQIEADILRKMYSLDSTIDSVVSEAKSAKAIYYRSSGGLYYKLATSFATHSSKEVALFLQSKYSKAVGAFMSSTLFYWWWLINSNWLDNRGYEILDFPLPLANLSDETLHKLESTYAEYEADLKANAKPYRSLGELAYYARKSKHIIDKIDRLICPLYGLTEQETEFIINYDLQFRTDD</sequence>
<comment type="caution">
    <text evidence="1">The sequence shown here is derived from an EMBL/GenBank/DDBJ whole genome shotgun (WGS) entry which is preliminary data.</text>
</comment>
<proteinExistence type="predicted"/>
<keyword evidence="2" id="KW-1185">Reference proteome</keyword>
<evidence type="ECO:0000313" key="2">
    <source>
        <dbReference type="Proteomes" id="UP001173802"/>
    </source>
</evidence>
<dbReference type="EMBL" id="JANURN010000006">
    <property type="protein sequence ID" value="MDL0082522.1"/>
    <property type="molecule type" value="Genomic_DNA"/>
</dbReference>
<reference evidence="1 2" key="1">
    <citation type="journal article" date="2023" name="Microorganisms">
        <title>Isolation and Genomic Characteristics of Cat-Borne Campylobacter felis sp. nov. and Sheep-Borne Campylobacter ovis sp. nov.</title>
        <authorList>
            <person name="Wang H."/>
            <person name="Li Y."/>
            <person name="Gu Y."/>
            <person name="Zhou G."/>
            <person name="Chen X."/>
            <person name="Zhang X."/>
            <person name="Shao Z."/>
            <person name="Zhang J."/>
            <person name="Zhang M."/>
        </authorList>
    </citation>
    <scope>NUCLEOTIDE SEQUENCE [LARGE SCALE GENOMIC DNA]</scope>
    <source>
        <strain evidence="1 2">XJK30-2</strain>
    </source>
</reference>